<protein>
    <recommendedName>
        <fullName evidence="4">Methyltransferase domain-containing protein</fullName>
    </recommendedName>
</protein>
<dbReference type="Proteomes" id="UP000182829">
    <property type="component" value="Unassembled WGS sequence"/>
</dbReference>
<dbReference type="OMA" id="INDECFY"/>
<evidence type="ECO:0000313" key="2">
    <source>
        <dbReference type="EMBL" id="SFI59150.1"/>
    </source>
</evidence>
<proteinExistence type="predicted"/>
<gene>
    <name evidence="2" type="ORF">SAMN05443661_10280</name>
</gene>
<dbReference type="SUPFAM" id="SSF53335">
    <property type="entry name" value="S-adenosyl-L-methionine-dependent methyltransferases"/>
    <property type="match status" value="1"/>
</dbReference>
<dbReference type="Gene3D" id="3.40.50.150">
    <property type="entry name" value="Vaccinia Virus protein VP39"/>
    <property type="match status" value="1"/>
</dbReference>
<evidence type="ECO:0000313" key="3">
    <source>
        <dbReference type="Proteomes" id="UP000182829"/>
    </source>
</evidence>
<reference evidence="2 3" key="1">
    <citation type="submission" date="2016-10" db="EMBL/GenBank/DDBJ databases">
        <authorList>
            <person name="de Groot N.N."/>
        </authorList>
    </citation>
    <scope>NUCLEOTIDE SEQUENCE [LARGE SCALE GENOMIC DNA]</scope>
    <source>
        <strain evidence="2 3">SP2</strain>
    </source>
</reference>
<accession>A0A1I3JGC1</accession>
<dbReference type="InterPro" id="IPR029063">
    <property type="entry name" value="SAM-dependent_MTases_sf"/>
</dbReference>
<feature type="region of interest" description="Disordered" evidence="1">
    <location>
        <begin position="1"/>
        <end position="27"/>
    </location>
</feature>
<evidence type="ECO:0008006" key="4">
    <source>
        <dbReference type="Google" id="ProtNLM"/>
    </source>
</evidence>
<organism evidence="2 3">
    <name type="scientific">Natronobacterium gregoryi</name>
    <dbReference type="NCBI Taxonomy" id="44930"/>
    <lineage>
        <taxon>Archaea</taxon>
        <taxon>Methanobacteriati</taxon>
        <taxon>Methanobacteriota</taxon>
        <taxon>Stenosarchaea group</taxon>
        <taxon>Halobacteria</taxon>
        <taxon>Halobacteriales</taxon>
        <taxon>Natrialbaceae</taxon>
        <taxon>Natronobacterium</taxon>
    </lineage>
</organism>
<name>A0A1I3JGC1_9EURY</name>
<dbReference type="AlphaFoldDB" id="A0A1I3JGC1"/>
<sequence length="220" mass="23564">MQRYAPVGDTNRHGAKTVTSIDENTAERSSRGKSIVKHLFATLEKSCVSLPVVFDVYVWLYRSVVANEIDLGDVGPTDGVLNVGCGALPFTAALLAREAGVSVYALDQDESVQSRARHHLARAAVADRVEVVAGEGTAVDATTTIPLAEVDVAVVAAQAEPKAEIVTTLRELEDGPDRIVVRQPRSPFESEYGRLPDAFDPDGTTSQPTVTFGRSLLFEA</sequence>
<dbReference type="EMBL" id="FORO01000002">
    <property type="protein sequence ID" value="SFI59150.1"/>
    <property type="molecule type" value="Genomic_DNA"/>
</dbReference>
<evidence type="ECO:0000256" key="1">
    <source>
        <dbReference type="SAM" id="MobiDB-lite"/>
    </source>
</evidence>